<dbReference type="EMBL" id="KY965934">
    <property type="protein sequence ID" value="AVP39969.1"/>
    <property type="molecule type" value="Genomic_DNA"/>
</dbReference>
<keyword evidence="2" id="KW-1185">Reference proteome</keyword>
<dbReference type="KEGG" id="vg:55011430"/>
<dbReference type="InterPro" id="IPR036388">
    <property type="entry name" value="WH-like_DNA-bd_sf"/>
</dbReference>
<proteinExistence type="predicted"/>
<sequence length="83" mass="9636">MRPRVSWMTQGDDRILETLESSGIVLSPAVLAYNTDYTRNYVNKRLRKLRHKDLVVRVDSGYYEITDRGRAYLAGNLNSEDLE</sequence>
<organism evidence="1">
    <name type="scientific">Halorubrum pleomorphic virus 9</name>
    <dbReference type="NCBI Taxonomy" id="2126525"/>
    <lineage>
        <taxon>Viruses</taxon>
        <taxon>Monodnaviria</taxon>
        <taxon>Trapavirae</taxon>
        <taxon>Saleviricota</taxon>
        <taxon>Huolimaviricetes</taxon>
        <taxon>Haloruvirales</taxon>
        <taxon>Pleolipoviridae</taxon>
        <taxon>Betapleolipovirus</taxon>
        <taxon>Betapleolipovirus flexibile</taxon>
        <taxon>Betapleolipovirus HRPV9</taxon>
    </lineage>
</organism>
<accession>A0A3S7I7H7</accession>
<dbReference type="GeneID" id="55011430"/>
<dbReference type="RefSeq" id="YP_009820001.1">
    <property type="nucleotide sequence ID" value="NC_048160.1"/>
</dbReference>
<reference evidence="1" key="1">
    <citation type="journal article" date="2018" name="Res. Microbiol.">
        <title>Extremely halophilic pleomorphic archaeal virus HRPV9 extends the diversity of pleolipoviruses with integrases.</title>
        <authorList>
            <person name="Atanasova N.S."/>
            <person name="Demina T.A."/>
            <person name="Krishnam Rajan Shanthi S.N."/>
            <person name="Oksanen H.M."/>
            <person name="Bamford D.H."/>
        </authorList>
    </citation>
    <scope>NUCLEOTIDE SEQUENCE [LARGE SCALE GENOMIC DNA]</scope>
    <source>
        <strain evidence="1">B2-2/SS5-4</strain>
    </source>
</reference>
<evidence type="ECO:0000313" key="1">
    <source>
        <dbReference type="EMBL" id="AVP39969.1"/>
    </source>
</evidence>
<name>A0A3S7I7H7_9VIRU</name>
<dbReference type="Gene3D" id="1.10.10.10">
    <property type="entry name" value="Winged helix-like DNA-binding domain superfamily/Winged helix DNA-binding domain"/>
    <property type="match status" value="1"/>
</dbReference>
<evidence type="ECO:0000313" key="2">
    <source>
        <dbReference type="Proteomes" id="UP000289207"/>
    </source>
</evidence>
<dbReference type="Proteomes" id="UP000289207">
    <property type="component" value="Segment"/>
</dbReference>
<dbReference type="SUPFAM" id="SSF46785">
    <property type="entry name" value="Winged helix' DNA-binding domain"/>
    <property type="match status" value="1"/>
</dbReference>
<protein>
    <submittedName>
        <fullName evidence="1">PhiH1-like repressor</fullName>
    </submittedName>
</protein>
<dbReference type="InterPro" id="IPR036390">
    <property type="entry name" value="WH_DNA-bd_sf"/>
</dbReference>